<evidence type="ECO:0000313" key="2">
    <source>
        <dbReference type="EMBL" id="KAF1807841.1"/>
    </source>
</evidence>
<reference evidence="2 4" key="1">
    <citation type="submission" date="2020-01" db="EMBL/GenBank/DDBJ databases">
        <authorList>
            <consortium name="DOE Joint Genome Institute"/>
            <person name="Haridas S."/>
            <person name="Albert R."/>
            <person name="Binder M."/>
            <person name="Bloem J."/>
            <person name="Labutti K."/>
            <person name="Salamov A."/>
            <person name="Andreopoulos B."/>
            <person name="Baker S.E."/>
            <person name="Barry K."/>
            <person name="Bills G."/>
            <person name="Bluhm B.H."/>
            <person name="Cannon C."/>
            <person name="Castanera R."/>
            <person name="Culley D.E."/>
            <person name="Daum C."/>
            <person name="Ezra D."/>
            <person name="Gonzalez J.B."/>
            <person name="Henrissat B."/>
            <person name="Kuo A."/>
            <person name="Liang C."/>
            <person name="Lipzen A."/>
            <person name="Lutzoni F."/>
            <person name="Magnuson J."/>
            <person name="Mondo S."/>
            <person name="Nolan M."/>
            <person name="Ohm R."/>
            <person name="Pangilinan J."/>
            <person name="Park H.-J."/>
            <person name="Ramirez L."/>
            <person name="Alfaro M."/>
            <person name="Sun H."/>
            <person name="Tritt A."/>
            <person name="Yoshinaga Y."/>
            <person name="Zwiers L.-H."/>
            <person name="Turgeon B.G."/>
            <person name="Goodwin S.B."/>
            <person name="Spatafora J.W."/>
            <person name="Crous P.W."/>
            <person name="Grigoriev I.V."/>
        </authorList>
    </citation>
    <scope>NUCLEOTIDE SEQUENCE</scope>
    <source>
        <strain evidence="2 4">CBS 781.70</strain>
    </source>
</reference>
<dbReference type="GeneID" id="54415688"/>
<organism evidence="2">
    <name type="scientific">Eremomyces bilateralis CBS 781.70</name>
    <dbReference type="NCBI Taxonomy" id="1392243"/>
    <lineage>
        <taxon>Eukaryota</taxon>
        <taxon>Fungi</taxon>
        <taxon>Dikarya</taxon>
        <taxon>Ascomycota</taxon>
        <taxon>Pezizomycotina</taxon>
        <taxon>Dothideomycetes</taxon>
        <taxon>Dothideomycetes incertae sedis</taxon>
        <taxon>Eremomycetales</taxon>
        <taxon>Eremomycetaceae</taxon>
        <taxon>Eremomyces</taxon>
    </lineage>
</organism>
<proteinExistence type="predicted"/>
<evidence type="ECO:0000313" key="4">
    <source>
        <dbReference type="RefSeq" id="XP_033529469.1"/>
    </source>
</evidence>
<evidence type="ECO:0000313" key="3">
    <source>
        <dbReference type="Proteomes" id="UP000504638"/>
    </source>
</evidence>
<dbReference type="RefSeq" id="XP_033529472.1">
    <property type="nucleotide sequence ID" value="XM_033675118.1"/>
</dbReference>
<protein>
    <submittedName>
        <fullName evidence="2 4">Uncharacterized protein</fullName>
    </submittedName>
</protein>
<keyword evidence="3" id="KW-1185">Reference proteome</keyword>
<dbReference type="RefSeq" id="XP_033529469.1">
    <property type="nucleotide sequence ID" value="XM_033675120.1"/>
</dbReference>
<dbReference type="AlphaFoldDB" id="A0A6G1FQ75"/>
<name>A0A6G1FQ75_9PEZI</name>
<evidence type="ECO:0000313" key="5">
    <source>
        <dbReference type="RefSeq" id="XP_033529472.1"/>
    </source>
</evidence>
<sequence length="516" mass="59376">MRFFSTYSVKLINHLSHEEKNIGFEPVELGLRWPDNSAKIPRILVQLDEDRIFQAATDYQRWTNGTYVFENLPRFENAIISGLTLEDENAMIKKEIAKYAEFARSDKPPLFKSNGILGTTNPEGFQDLAKVLDQIETHLQVINHDNYLLILEHFHRYDFYRSFKQARDLIRERYQREPHGTIRINGREPKRLDDEANNIKVYHALVDFVFKCLAWWLMHIAKNDSWNAHIIAVMARWAVKLKFIALDPVHWVEKALAKGEDVMRQIQTEQEDEDWIKVKIPHVNSGEEGAKVVFPDDPNLAASYYESKSHFRDILLQLVNGMLSNLNTRLLGSDSVALPVRTLIYRDGLNRTLRQLAVHQNGQISTTSDGEEFRYSHTAFQLLVSNSQRIVNCDPEAPNVANVCWHHIVKGEVSPIYRAKGEKRTDQLDDIISLLVPLSFMKNSDMVEQLHSALAWTIAYKDPDSQKLDRPREETLELEFSITTPKKIGLPTMIHSDTIPSSQSPLFTGLEGNSLC</sequence>
<dbReference type="Proteomes" id="UP000504638">
    <property type="component" value="Unplaced"/>
</dbReference>
<accession>A0A6G1FQ75</accession>
<reference evidence="4 5" key="3">
    <citation type="submission" date="2025-04" db="UniProtKB">
        <authorList>
            <consortium name="RefSeq"/>
        </authorList>
    </citation>
    <scope>IDENTIFICATION</scope>
    <source>
        <strain evidence="4 5">CBS 781.70</strain>
    </source>
</reference>
<evidence type="ECO:0000313" key="1">
    <source>
        <dbReference type="EMBL" id="KAF1807838.1"/>
    </source>
</evidence>
<dbReference type="EMBL" id="ML975216">
    <property type="protein sequence ID" value="KAF1807841.1"/>
    <property type="molecule type" value="Genomic_DNA"/>
</dbReference>
<dbReference type="OrthoDB" id="5419219at2759"/>
<reference evidence="4 5" key="2">
    <citation type="submission" date="2020-04" db="EMBL/GenBank/DDBJ databases">
        <authorList>
            <consortium name="NCBI Genome Project"/>
        </authorList>
    </citation>
    <scope>NUCLEOTIDE SEQUENCE</scope>
    <source>
        <strain evidence="4 5">CBS 781.70</strain>
    </source>
</reference>
<dbReference type="EMBL" id="ML975217">
    <property type="protein sequence ID" value="KAF1807838.1"/>
    <property type="molecule type" value="Genomic_DNA"/>
</dbReference>
<gene>
    <name evidence="2 5" type="ORF">P152DRAFT_305397</name>
    <name evidence="1 4" type="ORF">P152DRAFT_305542</name>
</gene>